<dbReference type="PROSITE" id="PS51292">
    <property type="entry name" value="ZF_RING_CH"/>
    <property type="match status" value="1"/>
</dbReference>
<evidence type="ECO:0000256" key="3">
    <source>
        <dbReference type="ARBA" id="ARBA00022692"/>
    </source>
</evidence>
<keyword evidence="9 11" id="KW-0472">Membrane</keyword>
<reference evidence="14 15" key="1">
    <citation type="submission" date="2016-11" db="EMBL/GenBank/DDBJ databases">
        <title>The macronuclear genome of Stentor coeruleus: a giant cell with tiny introns.</title>
        <authorList>
            <person name="Slabodnick M."/>
            <person name="Ruby J.G."/>
            <person name="Reiff S.B."/>
            <person name="Swart E.C."/>
            <person name="Gosai S."/>
            <person name="Prabakaran S."/>
            <person name="Witkowska E."/>
            <person name="Larue G.E."/>
            <person name="Fisher S."/>
            <person name="Freeman R.M."/>
            <person name="Gunawardena J."/>
            <person name="Chu W."/>
            <person name="Stover N.A."/>
            <person name="Gregory B.D."/>
            <person name="Nowacki M."/>
            <person name="Derisi J."/>
            <person name="Roy S.W."/>
            <person name="Marshall W.F."/>
            <person name="Sood P."/>
        </authorList>
    </citation>
    <scope>NUCLEOTIDE SEQUENCE [LARGE SCALE GENOMIC DNA]</scope>
    <source>
        <strain evidence="14">WM001</strain>
    </source>
</reference>
<organism evidence="14 15">
    <name type="scientific">Stentor coeruleus</name>
    <dbReference type="NCBI Taxonomy" id="5963"/>
    <lineage>
        <taxon>Eukaryota</taxon>
        <taxon>Sar</taxon>
        <taxon>Alveolata</taxon>
        <taxon>Ciliophora</taxon>
        <taxon>Postciliodesmatophora</taxon>
        <taxon>Heterotrichea</taxon>
        <taxon>Heterotrichida</taxon>
        <taxon>Stentoridae</taxon>
        <taxon>Stentor</taxon>
    </lineage>
</organism>
<evidence type="ECO:0000256" key="1">
    <source>
        <dbReference type="ARBA" id="ARBA00004141"/>
    </source>
</evidence>
<keyword evidence="15" id="KW-1185">Reference proteome</keyword>
<evidence type="ECO:0000256" key="5">
    <source>
        <dbReference type="ARBA" id="ARBA00022771"/>
    </source>
</evidence>
<proteinExistence type="predicted"/>
<dbReference type="CDD" id="cd16495">
    <property type="entry name" value="RING_CH-C4HC3_MARCH"/>
    <property type="match status" value="1"/>
</dbReference>
<dbReference type="GO" id="GO:0016020">
    <property type="term" value="C:membrane"/>
    <property type="evidence" value="ECO:0007669"/>
    <property type="project" value="UniProtKB-SubCell"/>
</dbReference>
<evidence type="ECO:0000259" key="12">
    <source>
        <dbReference type="PROSITE" id="PS50089"/>
    </source>
</evidence>
<evidence type="ECO:0000256" key="6">
    <source>
        <dbReference type="ARBA" id="ARBA00022786"/>
    </source>
</evidence>
<keyword evidence="2" id="KW-0808">Transferase</keyword>
<evidence type="ECO:0000256" key="9">
    <source>
        <dbReference type="ARBA" id="ARBA00023136"/>
    </source>
</evidence>
<dbReference type="Proteomes" id="UP000187209">
    <property type="component" value="Unassembled WGS sequence"/>
</dbReference>
<evidence type="ECO:0000256" key="10">
    <source>
        <dbReference type="PROSITE-ProRule" id="PRU00175"/>
    </source>
</evidence>
<evidence type="ECO:0000256" key="4">
    <source>
        <dbReference type="ARBA" id="ARBA00022723"/>
    </source>
</evidence>
<evidence type="ECO:0000256" key="11">
    <source>
        <dbReference type="SAM" id="Phobius"/>
    </source>
</evidence>
<name>A0A1R2C5J7_9CILI</name>
<dbReference type="PANTHER" id="PTHR46065">
    <property type="entry name" value="E3 UBIQUITIN-PROTEIN LIGASE MARCH 2/3 FAMILY MEMBER"/>
    <property type="match status" value="1"/>
</dbReference>
<dbReference type="GO" id="GO:0016740">
    <property type="term" value="F:transferase activity"/>
    <property type="evidence" value="ECO:0007669"/>
    <property type="project" value="UniProtKB-KW"/>
</dbReference>
<gene>
    <name evidence="14" type="ORF">SteCoe_14682</name>
</gene>
<dbReference type="PROSITE" id="PS50089">
    <property type="entry name" value="ZF_RING_2"/>
    <property type="match status" value="1"/>
</dbReference>
<dbReference type="GO" id="GO:0008270">
    <property type="term" value="F:zinc ion binding"/>
    <property type="evidence" value="ECO:0007669"/>
    <property type="project" value="UniProtKB-KW"/>
</dbReference>
<dbReference type="InterPro" id="IPR013083">
    <property type="entry name" value="Znf_RING/FYVE/PHD"/>
</dbReference>
<comment type="caution">
    <text evidence="14">The sequence shown here is derived from an EMBL/GenBank/DDBJ whole genome shotgun (WGS) entry which is preliminary data.</text>
</comment>
<dbReference type="SMART" id="SM00744">
    <property type="entry name" value="RINGv"/>
    <property type="match status" value="1"/>
</dbReference>
<dbReference type="InterPro" id="IPR011016">
    <property type="entry name" value="Znf_RING-CH"/>
</dbReference>
<sequence>MESNIDDSPSLKPCQITETLCRICFEAESDSHKLISPCKCSGSMKYIHEECLKIWLLSQDKDLNSSECDVCKSKFIMKIITATQCTCKNYWKECLGMFIFPILLILMSSILMVMLLFLIQGIQSKKSSAGEQTYLILLVIACTIIIVILLLIFIKAIKRGCYSSEIVSWKIESVSHEDLLEETFEQNVNNITQQHEDVQVMVMPKFSRFNGRNIIRPDIQTPRLVPILRSGEVIGYRSKPIISRSLGTSQILNRSIGSPKVDISANLECRVVPEYIINSK</sequence>
<dbReference type="PANTHER" id="PTHR46065:SF3">
    <property type="entry name" value="FI20425P1"/>
    <property type="match status" value="1"/>
</dbReference>
<keyword evidence="6" id="KW-0833">Ubl conjugation pathway</keyword>
<dbReference type="Gene3D" id="3.30.40.10">
    <property type="entry name" value="Zinc/RING finger domain, C3HC4 (zinc finger)"/>
    <property type="match status" value="1"/>
</dbReference>
<evidence type="ECO:0000313" key="15">
    <source>
        <dbReference type="Proteomes" id="UP000187209"/>
    </source>
</evidence>
<dbReference type="OrthoDB" id="412381at2759"/>
<evidence type="ECO:0000313" key="14">
    <source>
        <dbReference type="EMBL" id="OMJ84259.1"/>
    </source>
</evidence>
<protein>
    <submittedName>
        <fullName evidence="14">Uncharacterized protein</fullName>
    </submittedName>
</protein>
<dbReference type="SUPFAM" id="SSF57850">
    <property type="entry name" value="RING/U-box"/>
    <property type="match status" value="1"/>
</dbReference>
<keyword evidence="7" id="KW-0862">Zinc</keyword>
<keyword evidence="3 11" id="KW-0812">Transmembrane</keyword>
<feature type="domain" description="RING-CH-type" evidence="13">
    <location>
        <begin position="13"/>
        <end position="78"/>
    </location>
</feature>
<keyword evidence="5 10" id="KW-0863">Zinc-finger</keyword>
<evidence type="ECO:0000259" key="13">
    <source>
        <dbReference type="PROSITE" id="PS51292"/>
    </source>
</evidence>
<comment type="subcellular location">
    <subcellularLocation>
        <location evidence="1">Membrane</location>
        <topology evidence="1">Multi-pass membrane protein</topology>
    </subcellularLocation>
</comment>
<dbReference type="InterPro" id="IPR001841">
    <property type="entry name" value="Znf_RING"/>
</dbReference>
<evidence type="ECO:0000256" key="8">
    <source>
        <dbReference type="ARBA" id="ARBA00022989"/>
    </source>
</evidence>
<accession>A0A1R2C5J7</accession>
<dbReference type="AlphaFoldDB" id="A0A1R2C5J7"/>
<evidence type="ECO:0000256" key="7">
    <source>
        <dbReference type="ARBA" id="ARBA00022833"/>
    </source>
</evidence>
<keyword evidence="8 11" id="KW-1133">Transmembrane helix</keyword>
<feature type="transmembrane region" description="Helical" evidence="11">
    <location>
        <begin position="134"/>
        <end position="154"/>
    </location>
</feature>
<dbReference type="EMBL" id="MPUH01000275">
    <property type="protein sequence ID" value="OMJ84259.1"/>
    <property type="molecule type" value="Genomic_DNA"/>
</dbReference>
<evidence type="ECO:0000256" key="2">
    <source>
        <dbReference type="ARBA" id="ARBA00022679"/>
    </source>
</evidence>
<dbReference type="Pfam" id="PF12906">
    <property type="entry name" value="RINGv"/>
    <property type="match status" value="1"/>
</dbReference>
<keyword evidence="4" id="KW-0479">Metal-binding</keyword>
<feature type="transmembrane region" description="Helical" evidence="11">
    <location>
        <begin position="98"/>
        <end position="122"/>
    </location>
</feature>
<feature type="domain" description="RING-type" evidence="12">
    <location>
        <begin position="21"/>
        <end position="72"/>
    </location>
</feature>